<dbReference type="Pfam" id="PF17760">
    <property type="entry name" value="UvrA_inter"/>
    <property type="match status" value="1"/>
</dbReference>
<evidence type="ECO:0000256" key="3">
    <source>
        <dbReference type="ARBA" id="ARBA00022723"/>
    </source>
</evidence>
<sequence>MAMKTKKKETIIDPQPVNPQDNIFIKGARVHNLKNVSVSIPRNKMVVVTGVSGSGKSSLTMDTLYAEGQRRYAESLSSYARQFLMRMNKPDVDYIKGICPAIAIEQKVITRTPRSTVGSMTEIYDYLRLLFGRVGKTYSPVSGQLVKKHEVSDVTDFISNLEHGSKVLLMVPFRRHAKRDVKEELNILMQKGFSRLYAPSAGGNGLLRIEELMEQKKPAVSADAWVLIDRLVVKDFEEDDKHRIADSVQTAFYESEGDCYVEVDGKNITHFANRFELDGIQFEEPVPNLFSFNNPYGACPTCEGFGQVLGIDADLVIPDKRLSVFEGAIAPWRGEKMGEYKEALIKVARKFGFPVHKPIADLTDEQVQLLWTGNEHFYGLNEFFKMVEQNLYKVQYRVLQARYRGRTVCHECGGGRLRKEALYIRVGDSNIARLVDMPVSDLKNWFDNLQLNEYDQQVAKRILFEINHRLKTLLDVGLGYLTLNRVANTLSGGESQRIQLTRTLGSNLTNSMYILDEPSIGLHARDTHRLIHVLKELRDLGNTVVIVEHDEQMMEEADYIIDMGPLASHLGGEVIFAGTYPEILTDGKSLTGKYLSGNYRIDPPQKLRKWKKAITLEGCRQHNLKDISVDFPLEVLTVVTGVSGSGKTTLVKQILYPALMKLKGEFAERVGYHKALKGAVDDITQIEMVDQNPIGKSSRSNPVTYIKAYDEIRDLFARQPLSKMRGFQPKHFSFNVDGGRCDACKGEGEVIVEMQFLADVHLLCESCGGKRFKDEVLEVAYKGKNIYEVLELSVDEALEFFKDEKDVCNKIRPLSDVGLGYVKLGQSSDTLSGGEAQRVKLASFLGKGKAQGKILFIFDEPTTGLHFHDIKKLLNSFNALIDQGHTVLVIEHNLDVVRSADWVIDLGPEGGAGGGNLLYTGVPEGLKKVKESYTGKFL</sequence>
<dbReference type="Pfam" id="PF17755">
    <property type="entry name" value="UvrA_DNA-bind"/>
    <property type="match status" value="1"/>
</dbReference>
<evidence type="ECO:0000313" key="19">
    <source>
        <dbReference type="Proteomes" id="UP000190367"/>
    </source>
</evidence>
<evidence type="ECO:0000256" key="6">
    <source>
        <dbReference type="ARBA" id="ARBA00022763"/>
    </source>
</evidence>
<dbReference type="PANTHER" id="PTHR43152:SF3">
    <property type="entry name" value="UVRABC SYSTEM PROTEIN A"/>
    <property type="match status" value="1"/>
</dbReference>
<dbReference type="GO" id="GO:0008270">
    <property type="term" value="F:zinc ion binding"/>
    <property type="evidence" value="ECO:0007669"/>
    <property type="project" value="UniProtKB-KW"/>
</dbReference>
<dbReference type="GO" id="GO:0006289">
    <property type="term" value="P:nucleotide-excision repair"/>
    <property type="evidence" value="ECO:0007669"/>
    <property type="project" value="InterPro"/>
</dbReference>
<evidence type="ECO:0000256" key="8">
    <source>
        <dbReference type="ARBA" id="ARBA00022771"/>
    </source>
</evidence>
<keyword evidence="11" id="KW-0267">Excision nuclease</keyword>
<reference evidence="19" key="1">
    <citation type="submission" date="2017-02" db="EMBL/GenBank/DDBJ databases">
        <authorList>
            <person name="Varghese N."/>
            <person name="Submissions S."/>
        </authorList>
    </citation>
    <scope>NUCLEOTIDE SEQUENCE [LARGE SCALE GENOMIC DNA]</scope>
    <source>
        <strain evidence="19">DSM 22224</strain>
    </source>
</reference>
<keyword evidence="4" id="KW-0677">Repeat</keyword>
<comment type="subcellular location">
    <subcellularLocation>
        <location evidence="1">Cytoplasm</location>
    </subcellularLocation>
</comment>
<dbReference type="Gene3D" id="1.10.8.280">
    <property type="entry name" value="ABC transporter ATPase domain-like"/>
    <property type="match status" value="1"/>
</dbReference>
<evidence type="ECO:0000259" key="17">
    <source>
        <dbReference type="PROSITE" id="PS50893"/>
    </source>
</evidence>
<keyword evidence="2" id="KW-0963">Cytoplasm</keyword>
<dbReference type="RefSeq" id="WP_078670127.1">
    <property type="nucleotide sequence ID" value="NZ_FUWZ01000002.1"/>
</dbReference>
<evidence type="ECO:0000256" key="2">
    <source>
        <dbReference type="ARBA" id="ARBA00022490"/>
    </source>
</evidence>
<organism evidence="18 19">
    <name type="scientific">Chitinophaga eiseniae</name>
    <dbReference type="NCBI Taxonomy" id="634771"/>
    <lineage>
        <taxon>Bacteria</taxon>
        <taxon>Pseudomonadati</taxon>
        <taxon>Bacteroidota</taxon>
        <taxon>Chitinophagia</taxon>
        <taxon>Chitinophagales</taxon>
        <taxon>Chitinophagaceae</taxon>
        <taxon>Chitinophaga</taxon>
    </lineage>
</organism>
<keyword evidence="12" id="KW-0238">DNA-binding</keyword>
<evidence type="ECO:0000256" key="1">
    <source>
        <dbReference type="ARBA" id="ARBA00004496"/>
    </source>
</evidence>
<proteinExistence type="inferred from homology"/>
<dbReference type="InterPro" id="IPR017871">
    <property type="entry name" value="ABC_transporter-like_CS"/>
</dbReference>
<dbReference type="GO" id="GO:0016887">
    <property type="term" value="F:ATP hydrolysis activity"/>
    <property type="evidence" value="ECO:0007669"/>
    <property type="project" value="InterPro"/>
</dbReference>
<keyword evidence="10" id="KW-0067">ATP-binding</keyword>
<protein>
    <recommendedName>
        <fullName evidence="15">UvrABC system protein A</fullName>
    </recommendedName>
    <alternativeName>
        <fullName evidence="16">Excinuclease ABC subunit A</fullName>
    </alternativeName>
</protein>
<dbReference type="GO" id="GO:0005737">
    <property type="term" value="C:cytoplasm"/>
    <property type="evidence" value="ECO:0007669"/>
    <property type="project" value="UniProtKB-SubCell"/>
</dbReference>
<dbReference type="GO" id="GO:0004518">
    <property type="term" value="F:nuclease activity"/>
    <property type="evidence" value="ECO:0007669"/>
    <property type="project" value="UniProtKB-KW"/>
</dbReference>
<evidence type="ECO:0000256" key="7">
    <source>
        <dbReference type="ARBA" id="ARBA00022769"/>
    </source>
</evidence>
<dbReference type="STRING" id="634771.SAMN04488128_1021686"/>
<evidence type="ECO:0000256" key="5">
    <source>
        <dbReference type="ARBA" id="ARBA00022741"/>
    </source>
</evidence>
<dbReference type="InterPro" id="IPR004602">
    <property type="entry name" value="UvrA"/>
</dbReference>
<evidence type="ECO:0000256" key="10">
    <source>
        <dbReference type="ARBA" id="ARBA00022840"/>
    </source>
</evidence>
<accession>A0A1T4S1W7</accession>
<keyword evidence="7" id="KW-0228">DNA excision</keyword>
<dbReference type="Proteomes" id="UP000190367">
    <property type="component" value="Unassembled WGS sequence"/>
</dbReference>
<evidence type="ECO:0000256" key="12">
    <source>
        <dbReference type="ARBA" id="ARBA00023125"/>
    </source>
</evidence>
<dbReference type="GO" id="GO:0005524">
    <property type="term" value="F:ATP binding"/>
    <property type="evidence" value="ECO:0007669"/>
    <property type="project" value="UniProtKB-KW"/>
</dbReference>
<keyword evidence="6" id="KW-0227">DNA damage</keyword>
<keyword evidence="13" id="KW-0234">DNA repair</keyword>
<dbReference type="EMBL" id="FUWZ01000002">
    <property type="protein sequence ID" value="SKA22167.1"/>
    <property type="molecule type" value="Genomic_DNA"/>
</dbReference>
<keyword evidence="19" id="KW-1185">Reference proteome</keyword>
<dbReference type="PANTHER" id="PTHR43152">
    <property type="entry name" value="UVRABC SYSTEM PROTEIN A"/>
    <property type="match status" value="1"/>
</dbReference>
<dbReference type="InterPro" id="IPR013815">
    <property type="entry name" value="ATP_grasp_subdomain_1"/>
</dbReference>
<dbReference type="InterPro" id="IPR027417">
    <property type="entry name" value="P-loop_NTPase"/>
</dbReference>
<evidence type="ECO:0000256" key="4">
    <source>
        <dbReference type="ARBA" id="ARBA00022737"/>
    </source>
</evidence>
<evidence type="ECO:0000256" key="16">
    <source>
        <dbReference type="ARBA" id="ARBA00042156"/>
    </source>
</evidence>
<dbReference type="InterPro" id="IPR041552">
    <property type="entry name" value="UvrA_DNA-bd"/>
</dbReference>
<keyword evidence="8" id="KW-0863">Zinc-finger</keyword>
<dbReference type="Gene3D" id="3.30.1490.20">
    <property type="entry name" value="ATP-grasp fold, A domain"/>
    <property type="match status" value="1"/>
</dbReference>
<dbReference type="GO" id="GO:0009380">
    <property type="term" value="C:excinuclease repair complex"/>
    <property type="evidence" value="ECO:0007669"/>
    <property type="project" value="InterPro"/>
</dbReference>
<dbReference type="GO" id="GO:0003677">
    <property type="term" value="F:DNA binding"/>
    <property type="evidence" value="ECO:0007669"/>
    <property type="project" value="UniProtKB-KW"/>
</dbReference>
<dbReference type="InterPro" id="IPR041102">
    <property type="entry name" value="UvrA_inter"/>
</dbReference>
<keyword evidence="9" id="KW-0862">Zinc</keyword>
<evidence type="ECO:0000256" key="13">
    <source>
        <dbReference type="ARBA" id="ARBA00023204"/>
    </source>
</evidence>
<dbReference type="PROSITE" id="PS00211">
    <property type="entry name" value="ABC_TRANSPORTER_1"/>
    <property type="match status" value="1"/>
</dbReference>
<evidence type="ECO:0000313" key="18">
    <source>
        <dbReference type="EMBL" id="SKA22167.1"/>
    </source>
</evidence>
<dbReference type="SUPFAM" id="SSF52540">
    <property type="entry name" value="P-loop containing nucleoside triphosphate hydrolases"/>
    <property type="match status" value="2"/>
</dbReference>
<dbReference type="PROSITE" id="PS50893">
    <property type="entry name" value="ABC_TRANSPORTER_2"/>
    <property type="match status" value="1"/>
</dbReference>
<gene>
    <name evidence="18" type="ORF">SAMN04488128_1021686</name>
</gene>
<evidence type="ECO:0000256" key="15">
    <source>
        <dbReference type="ARBA" id="ARBA00039316"/>
    </source>
</evidence>
<dbReference type="Gene3D" id="3.40.50.300">
    <property type="entry name" value="P-loop containing nucleotide triphosphate hydrolases"/>
    <property type="match status" value="2"/>
</dbReference>
<keyword evidence="3" id="KW-0479">Metal-binding</keyword>
<dbReference type="NCBIfam" id="TIGR00630">
    <property type="entry name" value="uvra"/>
    <property type="match status" value="1"/>
</dbReference>
<comment type="similarity">
    <text evidence="14">Belongs to the ABC transporter superfamily. UvrA family.</text>
</comment>
<name>A0A1T4S1W7_9BACT</name>
<evidence type="ECO:0000256" key="11">
    <source>
        <dbReference type="ARBA" id="ARBA00022881"/>
    </source>
</evidence>
<keyword evidence="5" id="KW-0547">Nucleotide-binding</keyword>
<dbReference type="Gene3D" id="1.20.1580.10">
    <property type="entry name" value="ABC transporter ATPase like domain"/>
    <property type="match status" value="2"/>
</dbReference>
<feature type="domain" description="ABC transporter" evidence="17">
    <location>
        <begin position="261"/>
        <end position="596"/>
    </location>
</feature>
<dbReference type="InterPro" id="IPR003439">
    <property type="entry name" value="ABC_transporter-like_ATP-bd"/>
</dbReference>
<dbReference type="AlphaFoldDB" id="A0A1T4S1W7"/>
<evidence type="ECO:0000256" key="9">
    <source>
        <dbReference type="ARBA" id="ARBA00022833"/>
    </source>
</evidence>
<evidence type="ECO:0000256" key="14">
    <source>
        <dbReference type="ARBA" id="ARBA00038000"/>
    </source>
</evidence>